<comment type="caution">
    <text evidence="2">The sequence shown here is derived from an EMBL/GenBank/DDBJ whole genome shotgun (WGS) entry which is preliminary data.</text>
</comment>
<gene>
    <name evidence="2" type="ORF">HU200_062727</name>
</gene>
<keyword evidence="3" id="KW-1185">Reference proteome</keyword>
<accession>A0A835A551</accession>
<dbReference type="AlphaFoldDB" id="A0A835A551"/>
<name>A0A835A551_9POAL</name>
<dbReference type="OrthoDB" id="696432at2759"/>
<evidence type="ECO:0000313" key="2">
    <source>
        <dbReference type="EMBL" id="KAF8652528.1"/>
    </source>
</evidence>
<dbReference type="InterPro" id="IPR002156">
    <property type="entry name" value="RNaseH_domain"/>
</dbReference>
<dbReference type="Pfam" id="PF13456">
    <property type="entry name" value="RVT_3"/>
    <property type="match status" value="1"/>
</dbReference>
<dbReference type="GO" id="GO:0003676">
    <property type="term" value="F:nucleic acid binding"/>
    <property type="evidence" value="ECO:0007669"/>
    <property type="project" value="InterPro"/>
</dbReference>
<proteinExistence type="predicted"/>
<protein>
    <recommendedName>
        <fullName evidence="1">RNase H type-1 domain-containing protein</fullName>
    </recommendedName>
</protein>
<sequence length="227" mass="25619">MLSYKPNVNWTFFTDYILRLKEVERDVTINFLWAWWDARNKANSEAKIPLIDEVLHRTREAALFPNHDQCKKPGFLSEPRCRQSGWRPPPDGMLKINAGGSFREMEKDGAWGFVIRDCEGQGAAMSRGISRVIVETDSTNLAAALQSKSFDQAPGGVIFQEARELLNSHFVLHGVASISRSCNRCAHDLASFGITRDPDSPCIWDDPLPSFVNTLVSRDLTDSRFDE</sequence>
<dbReference type="InterPro" id="IPR052929">
    <property type="entry name" value="RNase_H-like_EbsB-rel"/>
</dbReference>
<organism evidence="2 3">
    <name type="scientific">Digitaria exilis</name>
    <dbReference type="NCBI Taxonomy" id="1010633"/>
    <lineage>
        <taxon>Eukaryota</taxon>
        <taxon>Viridiplantae</taxon>
        <taxon>Streptophyta</taxon>
        <taxon>Embryophyta</taxon>
        <taxon>Tracheophyta</taxon>
        <taxon>Spermatophyta</taxon>
        <taxon>Magnoliopsida</taxon>
        <taxon>Liliopsida</taxon>
        <taxon>Poales</taxon>
        <taxon>Poaceae</taxon>
        <taxon>PACMAD clade</taxon>
        <taxon>Panicoideae</taxon>
        <taxon>Panicodae</taxon>
        <taxon>Paniceae</taxon>
        <taxon>Anthephorinae</taxon>
        <taxon>Digitaria</taxon>
    </lineage>
</organism>
<dbReference type="PANTHER" id="PTHR47074:SF70">
    <property type="entry name" value="OS07G0513450 PROTEIN"/>
    <property type="match status" value="1"/>
</dbReference>
<dbReference type="EMBL" id="JACEFO010002655">
    <property type="protein sequence ID" value="KAF8652528.1"/>
    <property type="molecule type" value="Genomic_DNA"/>
</dbReference>
<evidence type="ECO:0000259" key="1">
    <source>
        <dbReference type="Pfam" id="PF13456"/>
    </source>
</evidence>
<dbReference type="GO" id="GO:0004523">
    <property type="term" value="F:RNA-DNA hybrid ribonuclease activity"/>
    <property type="evidence" value="ECO:0007669"/>
    <property type="project" value="InterPro"/>
</dbReference>
<dbReference type="Proteomes" id="UP000636709">
    <property type="component" value="Unassembled WGS sequence"/>
</dbReference>
<dbReference type="PANTHER" id="PTHR47074">
    <property type="entry name" value="BNAC02G40300D PROTEIN"/>
    <property type="match status" value="1"/>
</dbReference>
<dbReference type="InterPro" id="IPR044730">
    <property type="entry name" value="RNase_H-like_dom_plant"/>
</dbReference>
<evidence type="ECO:0000313" key="3">
    <source>
        <dbReference type="Proteomes" id="UP000636709"/>
    </source>
</evidence>
<dbReference type="CDD" id="cd06222">
    <property type="entry name" value="RNase_H_like"/>
    <property type="match status" value="1"/>
</dbReference>
<reference evidence="2" key="1">
    <citation type="submission" date="2020-07" db="EMBL/GenBank/DDBJ databases">
        <title>Genome sequence and genetic diversity analysis of an under-domesticated orphan crop, white fonio (Digitaria exilis).</title>
        <authorList>
            <person name="Bennetzen J.L."/>
            <person name="Chen S."/>
            <person name="Ma X."/>
            <person name="Wang X."/>
            <person name="Yssel A.E.J."/>
            <person name="Chaluvadi S.R."/>
            <person name="Johnson M."/>
            <person name="Gangashetty P."/>
            <person name="Hamidou F."/>
            <person name="Sanogo M.D."/>
            <person name="Zwaenepoel A."/>
            <person name="Wallace J."/>
            <person name="Van De Peer Y."/>
            <person name="Van Deynze A."/>
        </authorList>
    </citation>
    <scope>NUCLEOTIDE SEQUENCE</scope>
    <source>
        <tissue evidence="2">Leaves</tissue>
    </source>
</reference>
<feature type="domain" description="RNase H type-1" evidence="1">
    <location>
        <begin position="123"/>
        <end position="192"/>
    </location>
</feature>